<dbReference type="AlphaFoldDB" id="A0A9P4S189"/>
<gene>
    <name evidence="1" type="ORF">M501DRAFT_1001377</name>
</gene>
<dbReference type="EMBL" id="MU006122">
    <property type="protein sequence ID" value="KAF2834279.1"/>
    <property type="molecule type" value="Genomic_DNA"/>
</dbReference>
<comment type="caution">
    <text evidence="1">The sequence shown here is derived from an EMBL/GenBank/DDBJ whole genome shotgun (WGS) entry which is preliminary data.</text>
</comment>
<sequence>MLAVVRALAEWRSMLNTSPRNGYLMLDKPDGVKLSLISTSESRIGPEPKTSW</sequence>
<reference evidence="1" key="1">
    <citation type="journal article" date="2020" name="Stud. Mycol.">
        <title>101 Dothideomycetes genomes: a test case for predicting lifestyles and emergence of pathogens.</title>
        <authorList>
            <person name="Haridas S."/>
            <person name="Albert R."/>
            <person name="Binder M."/>
            <person name="Bloem J."/>
            <person name="Labutti K."/>
            <person name="Salamov A."/>
            <person name="Andreopoulos B."/>
            <person name="Baker S."/>
            <person name="Barry K."/>
            <person name="Bills G."/>
            <person name="Bluhm B."/>
            <person name="Cannon C."/>
            <person name="Castanera R."/>
            <person name="Culley D."/>
            <person name="Daum C."/>
            <person name="Ezra D."/>
            <person name="Gonzalez J."/>
            <person name="Henrissat B."/>
            <person name="Kuo A."/>
            <person name="Liang C."/>
            <person name="Lipzen A."/>
            <person name="Lutzoni F."/>
            <person name="Magnuson J."/>
            <person name="Mondo S."/>
            <person name="Nolan M."/>
            <person name="Ohm R."/>
            <person name="Pangilinan J."/>
            <person name="Park H.-J."/>
            <person name="Ramirez L."/>
            <person name="Alfaro M."/>
            <person name="Sun H."/>
            <person name="Tritt A."/>
            <person name="Yoshinaga Y."/>
            <person name="Zwiers L.-H."/>
            <person name="Turgeon B."/>
            <person name="Goodwin S."/>
            <person name="Spatafora J."/>
            <person name="Crous P."/>
            <person name="Grigoriev I."/>
        </authorList>
    </citation>
    <scope>NUCLEOTIDE SEQUENCE</scope>
    <source>
        <strain evidence="1">CBS 101060</strain>
    </source>
</reference>
<organism evidence="1 2">
    <name type="scientific">Patellaria atrata CBS 101060</name>
    <dbReference type="NCBI Taxonomy" id="1346257"/>
    <lineage>
        <taxon>Eukaryota</taxon>
        <taxon>Fungi</taxon>
        <taxon>Dikarya</taxon>
        <taxon>Ascomycota</taxon>
        <taxon>Pezizomycotina</taxon>
        <taxon>Dothideomycetes</taxon>
        <taxon>Dothideomycetes incertae sedis</taxon>
        <taxon>Patellariales</taxon>
        <taxon>Patellariaceae</taxon>
        <taxon>Patellaria</taxon>
    </lineage>
</organism>
<dbReference type="Proteomes" id="UP000799429">
    <property type="component" value="Unassembled WGS sequence"/>
</dbReference>
<evidence type="ECO:0000313" key="1">
    <source>
        <dbReference type="EMBL" id="KAF2834279.1"/>
    </source>
</evidence>
<evidence type="ECO:0000313" key="2">
    <source>
        <dbReference type="Proteomes" id="UP000799429"/>
    </source>
</evidence>
<name>A0A9P4S189_9PEZI</name>
<proteinExistence type="predicted"/>
<protein>
    <submittedName>
        <fullName evidence="1">Uncharacterized protein</fullName>
    </submittedName>
</protein>
<accession>A0A9P4S189</accession>
<keyword evidence="2" id="KW-1185">Reference proteome</keyword>